<sequence>MAKHTIRIGVLAELRPPVTRWGKPALRPIAILPAEPATPPHTRLTTIDGVETWYLGARDLLFHSGDTGHHLDNLNGAHPSVWVALRGTEPGAAELVAVTVDPYEGEGLAGDLALTVEAVPMPAPIAAELAAFVQAHHVEVPFKKRKRSPQDPNAAAAPAPRILPGDQGWIARQGRTGEDGGRG</sequence>
<reference evidence="2 3" key="1">
    <citation type="submission" date="2019-11" db="EMBL/GenBank/DDBJ databases">
        <title>Draft Whole-Genome sequence of the marine photosynthetic bacterium Rhodovulum strictum DSM 11289.</title>
        <authorList>
            <person name="Kyndt J.A."/>
            <person name="Meyer T.E."/>
        </authorList>
    </citation>
    <scope>NUCLEOTIDE SEQUENCE [LARGE SCALE GENOMIC DNA]</scope>
    <source>
        <strain evidence="2 3">DSM 11289</strain>
    </source>
</reference>
<evidence type="ECO:0000256" key="1">
    <source>
        <dbReference type="SAM" id="MobiDB-lite"/>
    </source>
</evidence>
<evidence type="ECO:0000313" key="3">
    <source>
        <dbReference type="Proteomes" id="UP000466730"/>
    </source>
</evidence>
<accession>A0A844BHA8</accession>
<dbReference type="Pfam" id="PF11749">
    <property type="entry name" value="DUF3305"/>
    <property type="match status" value="1"/>
</dbReference>
<organism evidence="2 3">
    <name type="scientific">Rhodovulum strictum</name>
    <dbReference type="NCBI Taxonomy" id="58314"/>
    <lineage>
        <taxon>Bacteria</taxon>
        <taxon>Pseudomonadati</taxon>
        <taxon>Pseudomonadota</taxon>
        <taxon>Alphaproteobacteria</taxon>
        <taxon>Rhodobacterales</taxon>
        <taxon>Paracoccaceae</taxon>
        <taxon>Rhodovulum</taxon>
    </lineage>
</organism>
<evidence type="ECO:0000313" key="2">
    <source>
        <dbReference type="EMBL" id="MRH21969.1"/>
    </source>
</evidence>
<dbReference type="Proteomes" id="UP000466730">
    <property type="component" value="Unassembled WGS sequence"/>
</dbReference>
<protein>
    <submittedName>
        <fullName evidence="2">DUF3305 domain-containing protein</fullName>
    </submittedName>
</protein>
<dbReference type="AlphaFoldDB" id="A0A844BHA8"/>
<gene>
    <name evidence="2" type="ORF">GH815_13295</name>
</gene>
<proteinExistence type="predicted"/>
<dbReference type="OrthoDB" id="7271084at2"/>
<name>A0A844BHA8_9RHOB</name>
<dbReference type="InterPro" id="IPR021736">
    <property type="entry name" value="DUF3305"/>
</dbReference>
<comment type="caution">
    <text evidence="2">The sequence shown here is derived from an EMBL/GenBank/DDBJ whole genome shotgun (WGS) entry which is preliminary data.</text>
</comment>
<keyword evidence="3" id="KW-1185">Reference proteome</keyword>
<dbReference type="RefSeq" id="WP_153749260.1">
    <property type="nucleotide sequence ID" value="NZ_BAAADI010000004.1"/>
</dbReference>
<dbReference type="EMBL" id="WJPO01000022">
    <property type="protein sequence ID" value="MRH21969.1"/>
    <property type="molecule type" value="Genomic_DNA"/>
</dbReference>
<feature type="region of interest" description="Disordered" evidence="1">
    <location>
        <begin position="143"/>
        <end position="183"/>
    </location>
</feature>